<dbReference type="PANTHER" id="PTHR30329:SF21">
    <property type="entry name" value="LIPOPROTEIN YIAD-RELATED"/>
    <property type="match status" value="1"/>
</dbReference>
<organism evidence="9 10">
    <name type="scientific">Magnetofaba australis IT-1</name>
    <dbReference type="NCBI Taxonomy" id="1434232"/>
    <lineage>
        <taxon>Bacteria</taxon>
        <taxon>Pseudomonadati</taxon>
        <taxon>Pseudomonadota</taxon>
        <taxon>Magnetococcia</taxon>
        <taxon>Magnetococcales</taxon>
        <taxon>Magnetococcaceae</taxon>
        <taxon>Magnetofaba</taxon>
    </lineage>
</organism>
<accession>A0A1Y2K384</accession>
<feature type="domain" description="OmpA-like" evidence="8">
    <location>
        <begin position="112"/>
        <end position="236"/>
    </location>
</feature>
<keyword evidence="5" id="KW-1133">Transmembrane helix</keyword>
<evidence type="ECO:0000313" key="10">
    <source>
        <dbReference type="Proteomes" id="UP000194003"/>
    </source>
</evidence>
<dbReference type="AlphaFoldDB" id="A0A1Y2K384"/>
<evidence type="ECO:0000256" key="5">
    <source>
        <dbReference type="ARBA" id="ARBA00022989"/>
    </source>
</evidence>
<keyword evidence="10" id="KW-1185">Reference proteome</keyword>
<dbReference type="RefSeq" id="WP_085445336.1">
    <property type="nucleotide sequence ID" value="NZ_LVJN01000020.1"/>
</dbReference>
<dbReference type="InterPro" id="IPR050330">
    <property type="entry name" value="Bact_OuterMem_StrucFunc"/>
</dbReference>
<dbReference type="SUPFAM" id="SSF103088">
    <property type="entry name" value="OmpA-like"/>
    <property type="match status" value="1"/>
</dbReference>
<evidence type="ECO:0000313" key="9">
    <source>
        <dbReference type="EMBL" id="OSM02481.1"/>
    </source>
</evidence>
<dbReference type="InterPro" id="IPR025713">
    <property type="entry name" value="MotB-like_N_dom"/>
</dbReference>
<dbReference type="PROSITE" id="PS51123">
    <property type="entry name" value="OMPA_2"/>
    <property type="match status" value="1"/>
</dbReference>
<proteinExistence type="inferred from homology"/>
<evidence type="ECO:0000256" key="3">
    <source>
        <dbReference type="ARBA" id="ARBA00022475"/>
    </source>
</evidence>
<keyword evidence="4" id="KW-0812">Transmembrane</keyword>
<evidence type="ECO:0000256" key="6">
    <source>
        <dbReference type="ARBA" id="ARBA00023136"/>
    </source>
</evidence>
<dbReference type="GO" id="GO:0005886">
    <property type="term" value="C:plasma membrane"/>
    <property type="evidence" value="ECO:0007669"/>
    <property type="project" value="UniProtKB-SubCell"/>
</dbReference>
<dbReference type="Pfam" id="PF13677">
    <property type="entry name" value="MotB_plug"/>
    <property type="match status" value="1"/>
</dbReference>
<dbReference type="PANTHER" id="PTHR30329">
    <property type="entry name" value="STATOR ELEMENT OF FLAGELLAR MOTOR COMPLEX"/>
    <property type="match status" value="1"/>
</dbReference>
<dbReference type="InterPro" id="IPR036737">
    <property type="entry name" value="OmpA-like_sf"/>
</dbReference>
<dbReference type="Gene3D" id="3.30.1330.60">
    <property type="entry name" value="OmpA-like domain"/>
    <property type="match status" value="1"/>
</dbReference>
<sequence length="253" mass="27769">MAEKKKCPKCKKGAPGWMVTFGDLMSLLLTFFVLLLSFAQLDIVKFEKAKGSLTTAFGVQKLEQRNVSPNSPNLIAPMYKQPIVLVKLREQVASFMMRENVDMGDAETVEDNTGFSIQFKGEAMFEADGLTIRQNFQDLLRQIASTLAGDANGGGNLIRVVGHTDNTPPPGGAYPTNWALSMARAAAVTRFLAEQGIDPRRLQARGLGEFHPVADNNSSAGRQRNNRVEIQLSTQTLPRAMDNAMVEIIKPVE</sequence>
<evidence type="ECO:0000256" key="2">
    <source>
        <dbReference type="ARBA" id="ARBA00008914"/>
    </source>
</evidence>
<comment type="similarity">
    <text evidence="2">Belongs to the MotB family.</text>
</comment>
<evidence type="ECO:0000256" key="4">
    <source>
        <dbReference type="ARBA" id="ARBA00022692"/>
    </source>
</evidence>
<keyword evidence="6 7" id="KW-0472">Membrane</keyword>
<dbReference type="STRING" id="1434232.MAIT1_02627"/>
<evidence type="ECO:0000256" key="7">
    <source>
        <dbReference type="PROSITE-ProRule" id="PRU00473"/>
    </source>
</evidence>
<dbReference type="EMBL" id="LVJN01000020">
    <property type="protein sequence ID" value="OSM02481.1"/>
    <property type="molecule type" value="Genomic_DNA"/>
</dbReference>
<reference evidence="9 10" key="1">
    <citation type="journal article" date="2016" name="BMC Genomics">
        <title>Combined genomic and structural analyses of a cultured magnetotactic bacterium reveals its niche adaptation to a dynamic environment.</title>
        <authorList>
            <person name="Araujo A.C."/>
            <person name="Morillo V."/>
            <person name="Cypriano J."/>
            <person name="Teixeira L.C."/>
            <person name="Leao P."/>
            <person name="Lyra S."/>
            <person name="Almeida L.G."/>
            <person name="Bazylinski D.A."/>
            <person name="Vasconcellos A.T."/>
            <person name="Abreu F."/>
            <person name="Lins U."/>
        </authorList>
    </citation>
    <scope>NUCLEOTIDE SEQUENCE [LARGE SCALE GENOMIC DNA]</scope>
    <source>
        <strain evidence="9 10">IT-1</strain>
    </source>
</reference>
<dbReference type="Proteomes" id="UP000194003">
    <property type="component" value="Unassembled WGS sequence"/>
</dbReference>
<comment type="subcellular location">
    <subcellularLocation>
        <location evidence="1">Cell membrane</location>
        <topology evidence="1">Single-pass membrane protein</topology>
    </subcellularLocation>
</comment>
<name>A0A1Y2K384_9PROT</name>
<dbReference type="Pfam" id="PF00691">
    <property type="entry name" value="OmpA"/>
    <property type="match status" value="1"/>
</dbReference>
<evidence type="ECO:0000256" key="1">
    <source>
        <dbReference type="ARBA" id="ARBA00004162"/>
    </source>
</evidence>
<evidence type="ECO:0000259" key="8">
    <source>
        <dbReference type="PROSITE" id="PS51123"/>
    </source>
</evidence>
<dbReference type="CDD" id="cd07185">
    <property type="entry name" value="OmpA_C-like"/>
    <property type="match status" value="1"/>
</dbReference>
<gene>
    <name evidence="9" type="ORF">MAIT1_02627</name>
</gene>
<dbReference type="OrthoDB" id="7170686at2"/>
<protein>
    <submittedName>
        <fullName evidence="9">Putative OmpA/MotB domain-containing protein</fullName>
    </submittedName>
</protein>
<comment type="caution">
    <text evidence="9">The sequence shown here is derived from an EMBL/GenBank/DDBJ whole genome shotgun (WGS) entry which is preliminary data.</text>
</comment>
<dbReference type="InterPro" id="IPR006665">
    <property type="entry name" value="OmpA-like"/>
</dbReference>
<keyword evidence="3" id="KW-1003">Cell membrane</keyword>